<keyword evidence="1" id="KW-0732">Signal</keyword>
<dbReference type="Pfam" id="PF25886">
    <property type="entry name" value="Msy1"/>
    <property type="match status" value="1"/>
</dbReference>
<dbReference type="PANTHER" id="PTHR31323">
    <property type="entry name" value="MECHANOSENSITIVE ION CHANNEL PROTEIN MSY2"/>
    <property type="match status" value="1"/>
</dbReference>
<dbReference type="RefSeq" id="XP_024324527.1">
    <property type="nucleotide sequence ID" value="XM_024468109.1"/>
</dbReference>
<dbReference type="VEuPathDB" id="FungiDB:GMDG_05699"/>
<gene>
    <name evidence="3" type="ORF">VC83_04478</name>
</gene>
<feature type="domain" description="Mechanosensitive ion channel protein Msy1/2-like transmembrane" evidence="2">
    <location>
        <begin position="1"/>
        <end position="54"/>
    </location>
</feature>
<dbReference type="GO" id="GO:0006874">
    <property type="term" value="P:intracellular calcium ion homeostasis"/>
    <property type="evidence" value="ECO:0007669"/>
    <property type="project" value="TreeGrafter"/>
</dbReference>
<organism evidence="3">
    <name type="scientific">Pseudogymnoascus destructans</name>
    <dbReference type="NCBI Taxonomy" id="655981"/>
    <lineage>
        <taxon>Eukaryota</taxon>
        <taxon>Fungi</taxon>
        <taxon>Dikarya</taxon>
        <taxon>Ascomycota</taxon>
        <taxon>Pezizomycotina</taxon>
        <taxon>Leotiomycetes</taxon>
        <taxon>Thelebolales</taxon>
        <taxon>Thelebolaceae</taxon>
        <taxon>Pseudogymnoascus</taxon>
    </lineage>
</organism>
<dbReference type="InterPro" id="IPR058650">
    <property type="entry name" value="Msy1/2-like"/>
</dbReference>
<name>A0A177ADH8_9PEZI</name>
<reference evidence="3" key="1">
    <citation type="submission" date="2016-03" db="EMBL/GenBank/DDBJ databases">
        <title>Updated assembly of Pseudogymnoascus destructans, the fungus causing white-nose syndrome of bats.</title>
        <authorList>
            <person name="Palmer J.M."/>
            <person name="Drees K.P."/>
            <person name="Foster J.T."/>
            <person name="Lindner D.L."/>
        </authorList>
    </citation>
    <scope>NUCLEOTIDE SEQUENCE [LARGE SCALE GENOMIC DNA]</scope>
    <source>
        <strain evidence="3">20631-21</strain>
    </source>
</reference>
<evidence type="ECO:0000256" key="1">
    <source>
        <dbReference type="SAM" id="SignalP"/>
    </source>
</evidence>
<accession>A0A177ADH8</accession>
<dbReference type="eggNOG" id="KOG4629">
    <property type="taxonomic scope" value="Eukaryota"/>
</dbReference>
<protein>
    <recommendedName>
        <fullName evidence="2">Mechanosensitive ion channel protein Msy1/2-like transmembrane domain-containing protein</fullName>
    </recommendedName>
</protein>
<dbReference type="GeneID" id="36287549"/>
<proteinExistence type="predicted"/>
<feature type="chain" id="PRO_5008056472" description="Mechanosensitive ion channel protein Msy1/2-like transmembrane domain-containing protein" evidence="1">
    <location>
        <begin position="22"/>
        <end position="218"/>
    </location>
</feature>
<evidence type="ECO:0000259" key="2">
    <source>
        <dbReference type="Pfam" id="PF25886"/>
    </source>
</evidence>
<dbReference type="GO" id="GO:0005262">
    <property type="term" value="F:calcium channel activity"/>
    <property type="evidence" value="ECO:0007669"/>
    <property type="project" value="TreeGrafter"/>
</dbReference>
<feature type="signal peptide" evidence="1">
    <location>
        <begin position="1"/>
        <end position="21"/>
    </location>
</feature>
<evidence type="ECO:0000313" key="3">
    <source>
        <dbReference type="EMBL" id="OAF59243.1"/>
    </source>
</evidence>
<dbReference type="AlphaFoldDB" id="A0A177ADH8"/>
<sequence>MWFCIWLEIFWLMLWLGRIIAKCIPYPVGLIATIFTNSEKVWRDMARQLEVPIPTMVNHHSNGDKTTRGWEKTMNKVIISIFVCATLNFIKKTIIQLIAISFHPRTYADRTEINKFQTSSLVKLYVYSREKIVMKGLRVRSPLPLRRSHRPQNPLKYINKAGKGVKQGFNRVGNVAGRAAGDFAGREVESTAQPQQVVNQILSSTALRRWRMRTGAGV</sequence>
<dbReference type="PANTHER" id="PTHR31323:SF15">
    <property type="entry name" value="MECHANOSENSITIVE ION CHANNEL PROTEIN MSY1"/>
    <property type="match status" value="1"/>
</dbReference>
<dbReference type="Proteomes" id="UP000077154">
    <property type="component" value="Unassembled WGS sequence"/>
</dbReference>
<dbReference type="EMBL" id="KV441394">
    <property type="protein sequence ID" value="OAF59243.1"/>
    <property type="molecule type" value="Genomic_DNA"/>
</dbReference>
<dbReference type="OrthoDB" id="544685at2759"/>